<comment type="caution">
    <text evidence="2">The sequence shown here is derived from an EMBL/GenBank/DDBJ whole genome shotgun (WGS) entry which is preliminary data.</text>
</comment>
<dbReference type="Proteomes" id="UP001526430">
    <property type="component" value="Unassembled WGS sequence"/>
</dbReference>
<feature type="region of interest" description="Disordered" evidence="1">
    <location>
        <begin position="132"/>
        <end position="164"/>
    </location>
</feature>
<dbReference type="EMBL" id="JAPFQI010000015">
    <property type="protein sequence ID" value="MCW8087246.1"/>
    <property type="molecule type" value="Genomic_DNA"/>
</dbReference>
<keyword evidence="3" id="KW-1185">Reference proteome</keyword>
<dbReference type="RefSeq" id="WP_301591425.1">
    <property type="nucleotide sequence ID" value="NZ_JAPFQI010000015.1"/>
</dbReference>
<evidence type="ECO:0000313" key="2">
    <source>
        <dbReference type="EMBL" id="MCW8087246.1"/>
    </source>
</evidence>
<reference evidence="2 3" key="1">
    <citation type="submission" date="2022-10" db="EMBL/GenBank/DDBJ databases">
        <title>Roseococcus glaciei nov., sp. nov., isolated from glacier.</title>
        <authorList>
            <person name="Liu Q."/>
            <person name="Xin Y.-H."/>
        </authorList>
    </citation>
    <scope>NUCLEOTIDE SEQUENCE [LARGE SCALE GENOMIC DNA]</scope>
    <source>
        <strain evidence="2 3">MDT2-1-1</strain>
    </source>
</reference>
<dbReference type="Pfam" id="PF02620">
    <property type="entry name" value="YceD"/>
    <property type="match status" value="1"/>
</dbReference>
<evidence type="ECO:0000256" key="1">
    <source>
        <dbReference type="SAM" id="MobiDB-lite"/>
    </source>
</evidence>
<feature type="compositionally biased region" description="Acidic residues" evidence="1">
    <location>
        <begin position="98"/>
        <end position="115"/>
    </location>
</feature>
<proteinExistence type="predicted"/>
<dbReference type="InterPro" id="IPR003772">
    <property type="entry name" value="YceD"/>
</dbReference>
<evidence type="ECO:0000313" key="3">
    <source>
        <dbReference type="Proteomes" id="UP001526430"/>
    </source>
</evidence>
<sequence>MSAEFHHPLVLANVPSTGLSLRLVPDAAQREALARRFGLLAIHSMEGELRLAPESGGRIAVLGTIRAEVEQECVVSLAPLQARVEEGFAWRLLPDGVEPSDEDEDPDDIPSEDGVVDLGETLAQQLSLALDPYPRAPGAELPEEGVGDAAHGPFAALSRLRKPQ</sequence>
<organism evidence="2 3">
    <name type="scientific">Sabulicella glaciei</name>
    <dbReference type="NCBI Taxonomy" id="2984948"/>
    <lineage>
        <taxon>Bacteria</taxon>
        <taxon>Pseudomonadati</taxon>
        <taxon>Pseudomonadota</taxon>
        <taxon>Alphaproteobacteria</taxon>
        <taxon>Acetobacterales</taxon>
        <taxon>Acetobacteraceae</taxon>
        <taxon>Sabulicella</taxon>
    </lineage>
</organism>
<protein>
    <submittedName>
        <fullName evidence="2">DUF177 domain-containing protein</fullName>
    </submittedName>
</protein>
<name>A0ABT3NYK3_9PROT</name>
<accession>A0ABT3NYK3</accession>
<gene>
    <name evidence="2" type="ORF">OF850_16550</name>
</gene>
<feature type="region of interest" description="Disordered" evidence="1">
    <location>
        <begin position="93"/>
        <end position="115"/>
    </location>
</feature>